<accession>A0A369JJ20</accession>
<organism evidence="1 2">
    <name type="scientific">Hypsizygus marmoreus</name>
    <name type="common">White beech mushroom</name>
    <name type="synonym">Agaricus marmoreus</name>
    <dbReference type="NCBI Taxonomy" id="39966"/>
    <lineage>
        <taxon>Eukaryota</taxon>
        <taxon>Fungi</taxon>
        <taxon>Dikarya</taxon>
        <taxon>Basidiomycota</taxon>
        <taxon>Agaricomycotina</taxon>
        <taxon>Agaricomycetes</taxon>
        <taxon>Agaricomycetidae</taxon>
        <taxon>Agaricales</taxon>
        <taxon>Tricholomatineae</taxon>
        <taxon>Lyophyllaceae</taxon>
        <taxon>Hypsizygus</taxon>
    </lineage>
</organism>
<dbReference type="EMBL" id="LUEZ02000080">
    <property type="protein sequence ID" value="RDB19394.1"/>
    <property type="molecule type" value="Genomic_DNA"/>
</dbReference>
<evidence type="ECO:0000313" key="2">
    <source>
        <dbReference type="Proteomes" id="UP000076154"/>
    </source>
</evidence>
<evidence type="ECO:0000313" key="1">
    <source>
        <dbReference type="EMBL" id="RDB19394.1"/>
    </source>
</evidence>
<reference evidence="1" key="1">
    <citation type="submission" date="2018-04" db="EMBL/GenBank/DDBJ databases">
        <title>Whole genome sequencing of Hypsizygus marmoreus.</title>
        <authorList>
            <person name="Choi I.-G."/>
            <person name="Min B."/>
            <person name="Kim J.-G."/>
            <person name="Kim S."/>
            <person name="Oh Y.-L."/>
            <person name="Kong W.-S."/>
            <person name="Park H."/>
            <person name="Jeong J."/>
            <person name="Song E.-S."/>
        </authorList>
    </citation>
    <scope>NUCLEOTIDE SEQUENCE [LARGE SCALE GENOMIC DNA]</scope>
    <source>
        <strain evidence="1">51987-8</strain>
    </source>
</reference>
<name>A0A369JJ20_HYPMA</name>
<proteinExistence type="predicted"/>
<gene>
    <name evidence="1" type="ORF">Hypma_013567</name>
</gene>
<protein>
    <submittedName>
        <fullName evidence="1">Uncharacterized protein</fullName>
    </submittedName>
</protein>
<comment type="caution">
    <text evidence="1">The sequence shown here is derived from an EMBL/GenBank/DDBJ whole genome shotgun (WGS) entry which is preliminary data.</text>
</comment>
<dbReference type="OrthoDB" id="3066754at2759"/>
<dbReference type="Proteomes" id="UP000076154">
    <property type="component" value="Unassembled WGS sequence"/>
</dbReference>
<keyword evidence="2" id="KW-1185">Reference proteome</keyword>
<dbReference type="InParanoid" id="A0A369JJ20"/>
<dbReference type="AlphaFoldDB" id="A0A369JJ20"/>
<sequence length="349" mass="37895">MPRQLSHHRHSKEATLDLDSYYRGPNTQRVTKTMIQNGLVVEPHEQGVRMISGVPQLTTDHKVDIEKTLAVEVDVGCMTTGITSIHLVVESGFGVDLFQTNGTWREYTGPDYMQDILSKAVDDARAYYEPLFNKTTLSSTGSMFANDGVLIGLSLSIAANVRNYRLSTVNVSITDKTHQYILGNCTQALQNRLGIAFLEKRQGSMCNYLGIGGSIASDGAIGKGFRKMICASAAQINMVSATVSVDANQAVSVNVTRLPSDLNFLRADYWDASSNGNKTFFLQLQPYVRYTMSDNPNANTTHFIPHIRAVLLDNTLGIGSAGDAISALGHSVLGVDGDFDNVQFAGLGC</sequence>